<dbReference type="OrthoDB" id="649232at2759"/>
<proteinExistence type="inferred from homology"/>
<keyword evidence="2" id="KW-0175">Coiled coil</keyword>
<accession>A0A6P6VQL7</accession>
<evidence type="ECO:0000313" key="3">
    <source>
        <dbReference type="Proteomes" id="UP001652660"/>
    </source>
</evidence>
<evidence type="ECO:0000256" key="1">
    <source>
        <dbReference type="ARBA" id="ARBA00005485"/>
    </source>
</evidence>
<dbReference type="Proteomes" id="UP001652660">
    <property type="component" value="Chromosome 2c"/>
</dbReference>
<comment type="similarity">
    <text evidence="1">Belongs to the WEB family.</text>
</comment>
<dbReference type="Pfam" id="PF05701">
    <property type="entry name" value="WEMBL"/>
    <property type="match status" value="2"/>
</dbReference>
<dbReference type="AlphaFoldDB" id="A0A6P6VQL7"/>
<dbReference type="GeneID" id="113725299"/>
<dbReference type="GO" id="GO:0009904">
    <property type="term" value="P:chloroplast accumulation movement"/>
    <property type="evidence" value="ECO:0007669"/>
    <property type="project" value="TreeGrafter"/>
</dbReference>
<reference evidence="4" key="2">
    <citation type="submission" date="2025-08" db="UniProtKB">
        <authorList>
            <consortium name="RefSeq"/>
        </authorList>
    </citation>
    <scope>IDENTIFICATION</scope>
    <source>
        <tissue evidence="4">Leaves</tissue>
    </source>
</reference>
<keyword evidence="3" id="KW-1185">Reference proteome</keyword>
<organism evidence="3 4">
    <name type="scientific">Coffea arabica</name>
    <name type="common">Arabian coffee</name>
    <dbReference type="NCBI Taxonomy" id="13443"/>
    <lineage>
        <taxon>Eukaryota</taxon>
        <taxon>Viridiplantae</taxon>
        <taxon>Streptophyta</taxon>
        <taxon>Embryophyta</taxon>
        <taxon>Tracheophyta</taxon>
        <taxon>Spermatophyta</taxon>
        <taxon>Magnoliopsida</taxon>
        <taxon>eudicotyledons</taxon>
        <taxon>Gunneridae</taxon>
        <taxon>Pentapetalae</taxon>
        <taxon>asterids</taxon>
        <taxon>lamiids</taxon>
        <taxon>Gentianales</taxon>
        <taxon>Rubiaceae</taxon>
        <taxon>Ixoroideae</taxon>
        <taxon>Gardenieae complex</taxon>
        <taxon>Bertiereae - Coffeeae clade</taxon>
        <taxon>Coffeeae</taxon>
        <taxon>Coffea</taxon>
    </lineage>
</organism>
<protein>
    <submittedName>
        <fullName evidence="4">WEB family protein At2g38370 isoform X1</fullName>
    </submittedName>
</protein>
<dbReference type="PANTHER" id="PTHR32054">
    <property type="entry name" value="HEAVY CHAIN, PUTATIVE, EXPRESSED-RELATED-RELATED"/>
    <property type="match status" value="1"/>
</dbReference>
<dbReference type="InterPro" id="IPR008545">
    <property type="entry name" value="Web"/>
</dbReference>
<reference evidence="3" key="1">
    <citation type="journal article" date="2025" name="Foods">
        <title>Unveiling the Microbial Signatures of Arabica Coffee Cherries: Insights into Ripeness Specific Diversity, Functional Traits, and Implications for Quality and Safety.</title>
        <authorList>
            <consortium name="RefSeq"/>
            <person name="Tenea G.N."/>
            <person name="Cifuentes V."/>
            <person name="Reyes P."/>
            <person name="Cevallos-Vallejos M."/>
        </authorList>
    </citation>
    <scope>NUCLEOTIDE SEQUENCE [LARGE SCALE GENOMIC DNA]</scope>
</reference>
<dbReference type="RefSeq" id="XP_027104202.1">
    <property type="nucleotide sequence ID" value="XM_027248401.2"/>
</dbReference>
<evidence type="ECO:0000313" key="4">
    <source>
        <dbReference type="RefSeq" id="XP_027104202.1"/>
    </source>
</evidence>
<gene>
    <name evidence="4" type="primary">LOC113725299</name>
</gene>
<dbReference type="GO" id="GO:0005829">
    <property type="term" value="C:cytosol"/>
    <property type="evidence" value="ECO:0007669"/>
    <property type="project" value="TreeGrafter"/>
</dbReference>
<sequence>MAEATESAMTETKKVINPRVEIDTSPPFESVKEAVDRFGGGGPWLPHHLLGLAAHHQHGTEVFDIDKVEEQAAQLERDLIMKEQETLNVLKEVEATKRFVEGLKLNLIQEMTAFMESPDLKPESQDSAGRLNLCPVVSPGLISMELNQAKMNLCKTTTNLAVIRASVETLNNKMKGENVLLEKNSDRKIPNSSKLLSAQEDCDRCRVMPDEDRNLLTPKNPETSIDILRDVKEVNFEAEQFKKMTEASRYEVMKAMSEIERTKTSIKMAEMRLTAARKMEEAAKAVEAIALAERSALLDGNNSPDIFLHKPGGITLSIEEYNSLTHKAQQAEELCKTKFVDMNTLRQTDCANQSEVTILKKLETTKQETRRCKKSLEEALGSEDGCDRKRLGFDDYGGKGASEVDQMGYSGHNSAKYRFRNSRPASAQRGSEALNENEPNVVKDKVYRSTISIGDILSRKLILQDDIVVGNHVDSHAERQEVSLSQMLREQSGLLLHPTKSMKDGTLDKQFYTQRKKFGFIHVSIPRHSKKKAQV</sequence>
<evidence type="ECO:0000256" key="2">
    <source>
        <dbReference type="ARBA" id="ARBA00023054"/>
    </source>
</evidence>
<dbReference type="PANTHER" id="PTHR32054:SF36">
    <property type="entry name" value="WEB FAMILY PROTEIN"/>
    <property type="match status" value="1"/>
</dbReference>
<name>A0A6P6VQL7_COFAR</name>
<dbReference type="GO" id="GO:0009903">
    <property type="term" value="P:chloroplast avoidance movement"/>
    <property type="evidence" value="ECO:0007669"/>
    <property type="project" value="TreeGrafter"/>
</dbReference>